<proteinExistence type="predicted"/>
<dbReference type="STRING" id="1184267.A11Q_113"/>
<reference evidence="1 2" key="1">
    <citation type="journal article" date="2013" name="ISME J.">
        <title>By their genes ye shall know them: genomic signatures of predatory bacteria.</title>
        <authorList>
            <person name="Pasternak Z."/>
            <person name="Pietrokovski S."/>
            <person name="Rotem O."/>
            <person name="Gophna U."/>
            <person name="Lurie-Weinberger M.N."/>
            <person name="Jurkevitch E."/>
        </authorList>
    </citation>
    <scope>NUCLEOTIDE SEQUENCE [LARGE SCALE GENOMIC DNA]</scope>
    <source>
        <strain evidence="1 2">JSS</strain>
    </source>
</reference>
<dbReference type="PATRIC" id="fig|1184267.3.peg.116"/>
<keyword evidence="2" id="KW-1185">Reference proteome</keyword>
<dbReference type="KEGG" id="bex:A11Q_113"/>
<dbReference type="EMBL" id="CP003537">
    <property type="protein sequence ID" value="AGH94333.1"/>
    <property type="molecule type" value="Genomic_DNA"/>
</dbReference>
<evidence type="ECO:0000313" key="2">
    <source>
        <dbReference type="Proteomes" id="UP000012040"/>
    </source>
</evidence>
<gene>
    <name evidence="1" type="ORF">A11Q_113</name>
</gene>
<organism evidence="1 2">
    <name type="scientific">Pseudobdellovibrio exovorus JSS</name>
    <dbReference type="NCBI Taxonomy" id="1184267"/>
    <lineage>
        <taxon>Bacteria</taxon>
        <taxon>Pseudomonadati</taxon>
        <taxon>Bdellovibrionota</taxon>
        <taxon>Bdellovibrionia</taxon>
        <taxon>Bdellovibrionales</taxon>
        <taxon>Pseudobdellovibrionaceae</taxon>
        <taxon>Pseudobdellovibrio</taxon>
    </lineage>
</organism>
<dbReference type="Proteomes" id="UP000012040">
    <property type="component" value="Chromosome"/>
</dbReference>
<sequence length="317" mass="36694">MLELTQNNHFIYGRVDSAPDTFLVQCGALTREVETPFSEAVYCARYIHETQKEKIKLCLSGGIDSESMLQAFAAAKVPCEAVFLRFLNNLNQFDISTNIEKCEALGVSYSFVDLDVLHFFESGKFYEVAQHYACPSPQLAAHMWLLEQIDGIPILAGNPIAPIWKAEHWYFVGLPGELHTSYFNFFTINQRAGVPWFFLYSPELIASFLKLEVMQKYVNRQITREEEYTYSEKVKSYQQGGFRVQPRVNKFTGFELVRQHYDKKHGRQYGTAFDELFRRPLEKLFPFPEQYLQLVPQSYLAVSDNVSEGMSNKMKEK</sequence>
<dbReference type="AlphaFoldDB" id="M4V568"/>
<dbReference type="HOGENOM" id="CLU_062179_0_0_7"/>
<protein>
    <recommendedName>
        <fullName evidence="3">Asparagine synthetase domain-containing protein</fullName>
    </recommendedName>
</protein>
<name>M4V568_9BACT</name>
<evidence type="ECO:0000313" key="1">
    <source>
        <dbReference type="EMBL" id="AGH94333.1"/>
    </source>
</evidence>
<dbReference type="SUPFAM" id="SSF52402">
    <property type="entry name" value="Adenine nucleotide alpha hydrolases-like"/>
    <property type="match status" value="1"/>
</dbReference>
<dbReference type="RefSeq" id="WP_015468823.1">
    <property type="nucleotide sequence ID" value="NC_020813.1"/>
</dbReference>
<accession>M4V568</accession>
<evidence type="ECO:0008006" key="3">
    <source>
        <dbReference type="Google" id="ProtNLM"/>
    </source>
</evidence>